<organism evidence="3 4">
    <name type="scientific">Striga hermonthica</name>
    <name type="common">Purple witchweed</name>
    <name type="synonym">Buchnera hermonthica</name>
    <dbReference type="NCBI Taxonomy" id="68872"/>
    <lineage>
        <taxon>Eukaryota</taxon>
        <taxon>Viridiplantae</taxon>
        <taxon>Streptophyta</taxon>
        <taxon>Embryophyta</taxon>
        <taxon>Tracheophyta</taxon>
        <taxon>Spermatophyta</taxon>
        <taxon>Magnoliopsida</taxon>
        <taxon>eudicotyledons</taxon>
        <taxon>Gunneridae</taxon>
        <taxon>Pentapetalae</taxon>
        <taxon>asterids</taxon>
        <taxon>lamiids</taxon>
        <taxon>Lamiales</taxon>
        <taxon>Orobanchaceae</taxon>
        <taxon>Buchnereae</taxon>
        <taxon>Striga</taxon>
    </lineage>
</organism>
<dbReference type="Gene3D" id="1.25.40.10">
    <property type="entry name" value="Tetratricopeptide repeat domain"/>
    <property type="match status" value="4"/>
</dbReference>
<dbReference type="InterPro" id="IPR011990">
    <property type="entry name" value="TPR-like_helical_dom_sf"/>
</dbReference>
<dbReference type="EMBL" id="CACSLK010027752">
    <property type="protein sequence ID" value="CAA0828390.1"/>
    <property type="molecule type" value="Genomic_DNA"/>
</dbReference>
<accession>A0A9N7NEW2</accession>
<dbReference type="InterPro" id="IPR046848">
    <property type="entry name" value="E_motif"/>
</dbReference>
<dbReference type="Pfam" id="PF13041">
    <property type="entry name" value="PPR_2"/>
    <property type="match status" value="2"/>
</dbReference>
<dbReference type="InterPro" id="IPR002885">
    <property type="entry name" value="PPR_rpt"/>
</dbReference>
<feature type="repeat" description="PPR" evidence="2">
    <location>
        <begin position="289"/>
        <end position="319"/>
    </location>
</feature>
<gene>
    <name evidence="3" type="ORF">SHERM_24085</name>
</gene>
<evidence type="ECO:0000313" key="4">
    <source>
        <dbReference type="Proteomes" id="UP001153555"/>
    </source>
</evidence>
<comment type="caution">
    <text evidence="3">The sequence shown here is derived from an EMBL/GenBank/DDBJ whole genome shotgun (WGS) entry which is preliminary data.</text>
</comment>
<proteinExistence type="predicted"/>
<dbReference type="OrthoDB" id="308440at2759"/>
<protein>
    <submittedName>
        <fullName evidence="3">Pentatricopeptide repeat-containing protein</fullName>
    </submittedName>
</protein>
<dbReference type="PROSITE" id="PS51375">
    <property type="entry name" value="PPR"/>
    <property type="match status" value="5"/>
</dbReference>
<evidence type="ECO:0000256" key="2">
    <source>
        <dbReference type="PROSITE-ProRule" id="PRU00708"/>
    </source>
</evidence>
<dbReference type="PANTHER" id="PTHR47926">
    <property type="entry name" value="PENTATRICOPEPTIDE REPEAT-CONTAINING PROTEIN"/>
    <property type="match status" value="1"/>
</dbReference>
<feature type="repeat" description="PPR" evidence="2">
    <location>
        <begin position="391"/>
        <end position="425"/>
    </location>
</feature>
<dbReference type="Proteomes" id="UP001153555">
    <property type="component" value="Unassembled WGS sequence"/>
</dbReference>
<dbReference type="NCBIfam" id="TIGR00756">
    <property type="entry name" value="PPR"/>
    <property type="match status" value="5"/>
</dbReference>
<dbReference type="PANTHER" id="PTHR47926:SF452">
    <property type="entry name" value="PENTATRICOPEPTIDE REPEAT-CONTAINING PROTEIN"/>
    <property type="match status" value="1"/>
</dbReference>
<reference evidence="3" key="1">
    <citation type="submission" date="2019-12" db="EMBL/GenBank/DDBJ databases">
        <authorList>
            <person name="Scholes J."/>
        </authorList>
    </citation>
    <scope>NUCLEOTIDE SEQUENCE</scope>
</reference>
<dbReference type="GO" id="GO:0009451">
    <property type="term" value="P:RNA modification"/>
    <property type="evidence" value="ECO:0007669"/>
    <property type="project" value="InterPro"/>
</dbReference>
<dbReference type="FunFam" id="1.25.40.10:FF:000158">
    <property type="entry name" value="pentatricopeptide repeat-containing protein At2g33680"/>
    <property type="match status" value="1"/>
</dbReference>
<feature type="repeat" description="PPR" evidence="2">
    <location>
        <begin position="493"/>
        <end position="527"/>
    </location>
</feature>
<evidence type="ECO:0000313" key="3">
    <source>
        <dbReference type="EMBL" id="CAA0828390.1"/>
    </source>
</evidence>
<dbReference type="Pfam" id="PF01535">
    <property type="entry name" value="PPR"/>
    <property type="match status" value="8"/>
</dbReference>
<name>A0A9N7NEW2_STRHE</name>
<dbReference type="GO" id="GO:0003723">
    <property type="term" value="F:RNA binding"/>
    <property type="evidence" value="ECO:0007669"/>
    <property type="project" value="InterPro"/>
</dbReference>
<dbReference type="FunFam" id="1.25.40.10:FF:000073">
    <property type="entry name" value="Pentatricopeptide repeat-containing protein chloroplastic"/>
    <property type="match status" value="1"/>
</dbReference>
<dbReference type="AlphaFoldDB" id="A0A9N7NEW2"/>
<dbReference type="GO" id="GO:0099402">
    <property type="term" value="P:plant organ development"/>
    <property type="evidence" value="ECO:0007669"/>
    <property type="project" value="UniProtKB-ARBA"/>
</dbReference>
<feature type="repeat" description="PPR" evidence="2">
    <location>
        <begin position="631"/>
        <end position="661"/>
    </location>
</feature>
<sequence>MNQLSYGSLKSLRKRKHNLFTSRKSSATYFSTSTVEKLPSHLESCPDTKSLKKLQACVIKRGHNSLAKFDLSAESKRISYDDSSSWNSIILGYYKADQYDEVLATYLNLRLKNIGIHGSSITSALKSVAELGAHDFGRNLHTDAVKFGLSCNPFVGSSLIKFYSRCDQIVDAAKVFDEITEKDLVVYTSMVTAYAQVVGCQNQTYKAFGVVHSMQNDGLDPNRVTLVSLLQCTSRSGAVKEGKCIHGFAVRREIGFRDEVFQTSLLDMYIKCGYLESGVRIFHMMSKKSTGSYNALITGHLQTGRPLEAFKLFCRMVKKHELEVDLIALANGLLSCADLCDLLTGKSIHCHMIRKGVRLDIVCTTALIDMYSKCKHSSAAVNIFSTTENKDDALFNVMIAGYIHNGFISRAIEVFREMVINEHVRPNVSTIIYVLSSLSGKEALRTCKSIHGYVFRQGFETNTDIGNQFISSYARCGFMGYARQVFDKMKFRDRVSWTSMMTGLSNHGLAENAITLFLKMQNENMQPDPVTFTILLQALDQLGYLMLVKEVHGRIYRLFLEKDTTLSNSLITIYSKWGKFEMARDLFEQTGRTQRHLSTWNTMISAYGMHGDIAQALNLIVQMEKDNLAPDGFTFKSILSACSHAGFVEEGLRVFRSMEEKYGVLPSDEHYGCVVDLLGRAGRLEEAYDFLERAPSRRNVSTVGALLAACRVHDNLEMGGRVGKWLLDVGPENTSAYCSVSNMYAGEGRWDEVARIGNIAQGKGLKRVPGFSRVDLN</sequence>
<keyword evidence="1" id="KW-0677">Repeat</keyword>
<feature type="repeat" description="PPR" evidence="2">
    <location>
        <begin position="596"/>
        <end position="630"/>
    </location>
</feature>
<dbReference type="Pfam" id="PF20431">
    <property type="entry name" value="E_motif"/>
    <property type="match status" value="1"/>
</dbReference>
<evidence type="ECO:0000256" key="1">
    <source>
        <dbReference type="ARBA" id="ARBA00022737"/>
    </source>
</evidence>
<dbReference type="InterPro" id="IPR046960">
    <property type="entry name" value="PPR_At4g14850-like_plant"/>
</dbReference>
<keyword evidence="4" id="KW-1185">Reference proteome</keyword>